<accession>A0A9X1FQ75</accession>
<comment type="caution">
    <text evidence="1">The sequence shown here is derived from an EMBL/GenBank/DDBJ whole genome shotgun (WGS) entry which is preliminary data.</text>
</comment>
<sequence>MKKTLLIVAIAGILCTQCGKGEDPFAIGEGIVGKVTQDVQMRQIDSIFANDSIVKLNPIKDALGTQGEVEIYEKGGKKLLLISPEDESDPNSIISNIQVFDARYKTEKGLNSASTFADVKANYEIAGIENAINAVVVFLKNSDIYLTIDKKQLPENIRYDYSARIEASQIPDTATFKYFMIGWDTEKE</sequence>
<reference evidence="1" key="1">
    <citation type="submission" date="2021-07" db="EMBL/GenBank/DDBJ databases">
        <title>Aureisphaera sp. CAU 1614 isolated from sea sediment.</title>
        <authorList>
            <person name="Kim W."/>
        </authorList>
    </citation>
    <scope>NUCLEOTIDE SEQUENCE</scope>
    <source>
        <strain evidence="1">CAU 1614</strain>
    </source>
</reference>
<dbReference type="EMBL" id="JAHWDP010000005">
    <property type="protein sequence ID" value="MBW2938679.1"/>
    <property type="molecule type" value="Genomic_DNA"/>
</dbReference>
<dbReference type="Proteomes" id="UP001138686">
    <property type="component" value="Unassembled WGS sequence"/>
</dbReference>
<dbReference type="RefSeq" id="WP_219053210.1">
    <property type="nucleotide sequence ID" value="NZ_JAHWDP010000005.1"/>
</dbReference>
<evidence type="ECO:0000313" key="1">
    <source>
        <dbReference type="EMBL" id="MBW2938679.1"/>
    </source>
</evidence>
<name>A0A9X1FQ75_9FLAO</name>
<protein>
    <submittedName>
        <fullName evidence="1">Uncharacterized protein</fullName>
    </submittedName>
</protein>
<organism evidence="1 2">
    <name type="scientific">Halomarinibacterium sedimenti</name>
    <dbReference type="NCBI Taxonomy" id="2857106"/>
    <lineage>
        <taxon>Bacteria</taxon>
        <taxon>Pseudomonadati</taxon>
        <taxon>Bacteroidota</taxon>
        <taxon>Flavobacteriia</taxon>
        <taxon>Flavobacteriales</taxon>
        <taxon>Flavobacteriaceae</taxon>
        <taxon>Halomarinibacterium</taxon>
    </lineage>
</organism>
<keyword evidence="2" id="KW-1185">Reference proteome</keyword>
<proteinExistence type="predicted"/>
<evidence type="ECO:0000313" key="2">
    <source>
        <dbReference type="Proteomes" id="UP001138686"/>
    </source>
</evidence>
<gene>
    <name evidence="1" type="ORF">KXJ69_11210</name>
</gene>
<dbReference type="AlphaFoldDB" id="A0A9X1FQ75"/>